<organism evidence="1">
    <name type="scientific">marine sediment metagenome</name>
    <dbReference type="NCBI Taxonomy" id="412755"/>
    <lineage>
        <taxon>unclassified sequences</taxon>
        <taxon>metagenomes</taxon>
        <taxon>ecological metagenomes</taxon>
    </lineage>
</organism>
<dbReference type="EMBL" id="LAZR01032014">
    <property type="protein sequence ID" value="KKL52090.1"/>
    <property type="molecule type" value="Genomic_DNA"/>
</dbReference>
<sequence length="55" mass="6407">NKIFPNGRLGIFVNRYKANNIAPKTDNGSQILRSRLRVEARLFNPMLFNFFLPIL</sequence>
<feature type="non-terminal residue" evidence="1">
    <location>
        <position position="1"/>
    </location>
</feature>
<gene>
    <name evidence="1" type="ORF">LCGC14_2289000</name>
</gene>
<proteinExistence type="predicted"/>
<protein>
    <submittedName>
        <fullName evidence="1">Uncharacterized protein</fullName>
    </submittedName>
</protein>
<dbReference type="AlphaFoldDB" id="A0A0F9F4B2"/>
<accession>A0A0F9F4B2</accession>
<name>A0A0F9F4B2_9ZZZZ</name>
<reference evidence="1" key="1">
    <citation type="journal article" date="2015" name="Nature">
        <title>Complex archaea that bridge the gap between prokaryotes and eukaryotes.</title>
        <authorList>
            <person name="Spang A."/>
            <person name="Saw J.H."/>
            <person name="Jorgensen S.L."/>
            <person name="Zaremba-Niedzwiedzka K."/>
            <person name="Martijn J."/>
            <person name="Lind A.E."/>
            <person name="van Eijk R."/>
            <person name="Schleper C."/>
            <person name="Guy L."/>
            <person name="Ettema T.J."/>
        </authorList>
    </citation>
    <scope>NUCLEOTIDE SEQUENCE</scope>
</reference>
<comment type="caution">
    <text evidence="1">The sequence shown here is derived from an EMBL/GenBank/DDBJ whole genome shotgun (WGS) entry which is preliminary data.</text>
</comment>
<evidence type="ECO:0000313" key="1">
    <source>
        <dbReference type="EMBL" id="KKL52090.1"/>
    </source>
</evidence>